<evidence type="ECO:0000313" key="1">
    <source>
        <dbReference type="EMBL" id="KFF06300.1"/>
    </source>
</evidence>
<proteinExistence type="predicted"/>
<sequence length="62" mass="6822">MLSRKIKLRTKYFFKRLPARGMGASYRSRADSPTALGKGAYGGKVYLAPFSNGGSPKVYFEA</sequence>
<dbReference type="AlphaFoldDB" id="A0A085ZPD6"/>
<protein>
    <submittedName>
        <fullName evidence="1">Uncharacterized protein</fullName>
    </submittedName>
</protein>
<gene>
    <name evidence="1" type="ORF">IW19_12505</name>
</gene>
<dbReference type="EMBL" id="JPRL01000001">
    <property type="protein sequence ID" value="KFF06300.1"/>
    <property type="molecule type" value="Genomic_DNA"/>
</dbReference>
<dbReference type="STRING" id="362418.IW19_12505"/>
<name>A0A085ZPD6_9FLAO</name>
<organism evidence="1 2">
    <name type="scientific">Flavobacterium reichenbachii</name>
    <dbReference type="NCBI Taxonomy" id="362418"/>
    <lineage>
        <taxon>Bacteria</taxon>
        <taxon>Pseudomonadati</taxon>
        <taxon>Bacteroidota</taxon>
        <taxon>Flavobacteriia</taxon>
        <taxon>Flavobacteriales</taxon>
        <taxon>Flavobacteriaceae</taxon>
        <taxon>Flavobacterium</taxon>
    </lineage>
</organism>
<accession>A0A085ZPD6</accession>
<evidence type="ECO:0000313" key="2">
    <source>
        <dbReference type="Proteomes" id="UP000028715"/>
    </source>
</evidence>
<comment type="caution">
    <text evidence="1">The sequence shown here is derived from an EMBL/GenBank/DDBJ whole genome shotgun (WGS) entry which is preliminary data.</text>
</comment>
<reference evidence="1 2" key="1">
    <citation type="submission" date="2014-07" db="EMBL/GenBank/DDBJ databases">
        <title>Genome of Flavobacterium reichenbachii LMG 25512.</title>
        <authorList>
            <person name="Stropko S.J."/>
            <person name="Pipes S.E."/>
            <person name="Newman J.D."/>
        </authorList>
    </citation>
    <scope>NUCLEOTIDE SEQUENCE [LARGE SCALE GENOMIC DNA]</scope>
    <source>
        <strain evidence="1 2">LMG 25512</strain>
    </source>
</reference>
<keyword evidence="2" id="KW-1185">Reference proteome</keyword>
<dbReference type="Proteomes" id="UP000028715">
    <property type="component" value="Unassembled WGS sequence"/>
</dbReference>